<keyword evidence="1" id="KW-0732">Signal</keyword>
<gene>
    <name evidence="2" type="ORF">GCM10011600_01840</name>
</gene>
<comment type="caution">
    <text evidence="2">The sequence shown here is derived from an EMBL/GenBank/DDBJ whole genome shotgun (WGS) entry which is preliminary data.</text>
</comment>
<reference evidence="2" key="2">
    <citation type="submission" date="2020-09" db="EMBL/GenBank/DDBJ databases">
        <authorList>
            <person name="Sun Q."/>
            <person name="Zhou Y."/>
        </authorList>
    </citation>
    <scope>NUCLEOTIDE SEQUENCE</scope>
    <source>
        <strain evidence="2">CGMCC 1.16548</strain>
    </source>
</reference>
<evidence type="ECO:0000313" key="3">
    <source>
        <dbReference type="Proteomes" id="UP000617531"/>
    </source>
</evidence>
<dbReference type="Gene3D" id="3.40.190.10">
    <property type="entry name" value="Periplasmic binding protein-like II"/>
    <property type="match status" value="1"/>
</dbReference>
<evidence type="ECO:0000313" key="2">
    <source>
        <dbReference type="EMBL" id="GHF05010.1"/>
    </source>
</evidence>
<keyword evidence="3" id="KW-1185">Reference proteome</keyword>
<dbReference type="Proteomes" id="UP000617531">
    <property type="component" value="Unassembled WGS sequence"/>
</dbReference>
<dbReference type="EMBL" id="BNAI01000001">
    <property type="protein sequence ID" value="GHF05010.1"/>
    <property type="molecule type" value="Genomic_DNA"/>
</dbReference>
<sequence>MRITRTRGLVAVGLASALALTACAAPAEETDGGTDLEIGAIDLAAAGCPANVKIATDWFPEAEHGHLYELVGPDPTFEATSEYSVTGPLMASGEYTGVDVTIVSGGSARPDFLQPDGMLYAEEDILLGYVGNDEAVVHSNTYPTIGIFAPLEKDPQMIMWDPATLTDVETIADLGEAGTSIRVFPGGYYIDYFTSSGVLSTEQIDSTYDGAPDVFVASGGTIAQQGFASAEPYIYENEISAWGKPVAFELINDAGYPKYAAVVSTKPENVTEYADCFAALVPVLQQAEVDYYADPAETNELILAAVEAYATFWVYSAAVADYSVETQLEIGLVSNGHDDIIGNVDPERVQALIDIATGMYADDAEKDIRTDLTVEDLFTDQFIDPSIGL</sequence>
<evidence type="ECO:0000256" key="1">
    <source>
        <dbReference type="SAM" id="SignalP"/>
    </source>
</evidence>
<proteinExistence type="predicted"/>
<feature type="signal peptide" evidence="1">
    <location>
        <begin position="1"/>
        <end position="24"/>
    </location>
</feature>
<dbReference type="AlphaFoldDB" id="A0A8J3GN08"/>
<dbReference type="PROSITE" id="PS51257">
    <property type="entry name" value="PROKAR_LIPOPROTEIN"/>
    <property type="match status" value="1"/>
</dbReference>
<dbReference type="RefSeq" id="WP_191281513.1">
    <property type="nucleotide sequence ID" value="NZ_BNAI01000001.1"/>
</dbReference>
<protein>
    <submittedName>
        <fullName evidence="2">Nitrate ABC transporter substrate-binding protein</fullName>
    </submittedName>
</protein>
<name>A0A8J3GN08_9MICO</name>
<accession>A0A8J3GN08</accession>
<feature type="chain" id="PRO_5035146167" evidence="1">
    <location>
        <begin position="25"/>
        <end position="389"/>
    </location>
</feature>
<reference evidence="2" key="1">
    <citation type="journal article" date="2014" name="Int. J. Syst. Evol. Microbiol.">
        <title>Complete genome sequence of Corynebacterium casei LMG S-19264T (=DSM 44701T), isolated from a smear-ripened cheese.</title>
        <authorList>
            <consortium name="US DOE Joint Genome Institute (JGI-PGF)"/>
            <person name="Walter F."/>
            <person name="Albersmeier A."/>
            <person name="Kalinowski J."/>
            <person name="Ruckert C."/>
        </authorList>
    </citation>
    <scope>NUCLEOTIDE SEQUENCE</scope>
    <source>
        <strain evidence="2">CGMCC 1.16548</strain>
    </source>
</reference>
<organism evidence="2 3">
    <name type="scientific">Pseudolysinimonas yzui</name>
    <dbReference type="NCBI Taxonomy" id="2708254"/>
    <lineage>
        <taxon>Bacteria</taxon>
        <taxon>Bacillati</taxon>
        <taxon>Actinomycetota</taxon>
        <taxon>Actinomycetes</taxon>
        <taxon>Micrococcales</taxon>
        <taxon>Microbacteriaceae</taxon>
        <taxon>Pseudolysinimonas</taxon>
    </lineage>
</organism>